<dbReference type="EMBL" id="CAJJDN010000017">
    <property type="protein sequence ID" value="CAD8063244.1"/>
    <property type="molecule type" value="Genomic_DNA"/>
</dbReference>
<evidence type="ECO:0000256" key="2">
    <source>
        <dbReference type="SAM" id="MobiDB-lite"/>
    </source>
</evidence>
<gene>
    <name evidence="3" type="ORF">PSON_ATCC_30995.1.T0170311</name>
</gene>
<dbReference type="PANTHER" id="PTHR38019">
    <property type="entry name" value="KDA ANTIGEN P200, PUTATIVE-RELATED"/>
    <property type="match status" value="1"/>
</dbReference>
<dbReference type="AlphaFoldDB" id="A0A8S1LKF1"/>
<evidence type="ECO:0000313" key="3">
    <source>
        <dbReference type="EMBL" id="CAD8063244.1"/>
    </source>
</evidence>
<proteinExistence type="predicted"/>
<evidence type="ECO:0000313" key="4">
    <source>
        <dbReference type="Proteomes" id="UP000692954"/>
    </source>
</evidence>
<feature type="compositionally biased region" description="Basic and acidic residues" evidence="2">
    <location>
        <begin position="253"/>
        <end position="269"/>
    </location>
</feature>
<reference evidence="3" key="1">
    <citation type="submission" date="2021-01" db="EMBL/GenBank/DDBJ databases">
        <authorList>
            <consortium name="Genoscope - CEA"/>
            <person name="William W."/>
        </authorList>
    </citation>
    <scope>NUCLEOTIDE SEQUENCE</scope>
</reference>
<feature type="compositionally biased region" description="Basic and acidic residues" evidence="2">
    <location>
        <begin position="232"/>
        <end position="246"/>
    </location>
</feature>
<protein>
    <submittedName>
        <fullName evidence="3">Uncharacterized protein</fullName>
    </submittedName>
</protein>
<dbReference type="Proteomes" id="UP000692954">
    <property type="component" value="Unassembled WGS sequence"/>
</dbReference>
<feature type="region of interest" description="Disordered" evidence="2">
    <location>
        <begin position="232"/>
        <end position="269"/>
    </location>
</feature>
<evidence type="ECO:0000256" key="1">
    <source>
        <dbReference type="SAM" id="Coils"/>
    </source>
</evidence>
<dbReference type="OrthoDB" id="306652at2759"/>
<comment type="caution">
    <text evidence="3">The sequence shown here is derived from an EMBL/GenBank/DDBJ whole genome shotgun (WGS) entry which is preliminary data.</text>
</comment>
<accession>A0A8S1LKF1</accession>
<name>A0A8S1LKF1_9CILI</name>
<dbReference type="PANTHER" id="PTHR38019:SF1">
    <property type="entry name" value="N-ACETYLTRANSFERASE DOMAIN-CONTAINING PROTEIN"/>
    <property type="match status" value="1"/>
</dbReference>
<keyword evidence="1" id="KW-0175">Coiled coil</keyword>
<keyword evidence="4" id="KW-1185">Reference proteome</keyword>
<organism evidence="3 4">
    <name type="scientific">Paramecium sonneborni</name>
    <dbReference type="NCBI Taxonomy" id="65129"/>
    <lineage>
        <taxon>Eukaryota</taxon>
        <taxon>Sar</taxon>
        <taxon>Alveolata</taxon>
        <taxon>Ciliophora</taxon>
        <taxon>Intramacronucleata</taxon>
        <taxon>Oligohymenophorea</taxon>
        <taxon>Peniculida</taxon>
        <taxon>Parameciidae</taxon>
        <taxon>Paramecium</taxon>
    </lineage>
</organism>
<feature type="coiled-coil region" evidence="1">
    <location>
        <begin position="411"/>
        <end position="483"/>
    </location>
</feature>
<sequence length="499" mass="59843">MQNRQELQSNPIFQSVCKQLNFQPDQLEPQGFEQFYLANKNKYNMDQEAWLILWEGQEDKKQNNLNQVLKIVQEQETKAEEEKKKSYAHLLIQLSQSQSTKVQQKQLEKLRIGNLKDLRFYVEQQISELTNKKSFIPRYKEIDIFQERRNIEEDQQRDKILENKILKFTPPLETKKKIDNNLVFVGLDKLAPRQIKLSSYEFDVENYDPEDDINYELEQQLLDQIEEELRQGKRTDKNITDKVRRPEIKKKKGDQVQEVQKRNQEQMEEKRNQLLEKQEKEQERVNLRQLQKQRNLKQKIISNFMRQQDKKENQNRIQLVDELNNEQLQKKIADKKKKVVLFQKNKSNQQKQKFQINRQLDDYDMNLNQLLEDYQDGIISANALEKAISDVPINIETQKTSPQKVQSSAKKKSSKVLVQKHQQELVNLEQKHNLELRMLIEREELAELNRQKSINNGVTQEILELFEKQREAAKNRIQNTLTKQKMEIQNKLRLYSKSR</sequence>